<comment type="caution">
    <text evidence="3">The sequence shown here is derived from an EMBL/GenBank/DDBJ whole genome shotgun (WGS) entry which is preliminary data.</text>
</comment>
<accession>A0A9D1FNY7</accession>
<dbReference type="AlphaFoldDB" id="A0A9D1FNY7"/>
<feature type="signal peptide" evidence="2">
    <location>
        <begin position="1"/>
        <end position="24"/>
    </location>
</feature>
<gene>
    <name evidence="3" type="ORF">IAB51_08955</name>
</gene>
<evidence type="ECO:0000313" key="4">
    <source>
        <dbReference type="Proteomes" id="UP000824002"/>
    </source>
</evidence>
<organism evidence="3 4">
    <name type="scientific">Candidatus Merdivicinus excrementipullorum</name>
    <dbReference type="NCBI Taxonomy" id="2840867"/>
    <lineage>
        <taxon>Bacteria</taxon>
        <taxon>Bacillati</taxon>
        <taxon>Bacillota</taxon>
        <taxon>Clostridia</taxon>
        <taxon>Eubacteriales</taxon>
        <taxon>Oscillospiraceae</taxon>
        <taxon>Oscillospiraceae incertae sedis</taxon>
        <taxon>Candidatus Merdivicinus</taxon>
    </lineage>
</organism>
<dbReference type="PROSITE" id="PS51257">
    <property type="entry name" value="PROKAR_LIPOPROTEIN"/>
    <property type="match status" value="1"/>
</dbReference>
<keyword evidence="2" id="KW-0732">Signal</keyword>
<feature type="region of interest" description="Disordered" evidence="1">
    <location>
        <begin position="25"/>
        <end position="63"/>
    </location>
</feature>
<protein>
    <recommendedName>
        <fullName evidence="5">Lipoprotein</fullName>
    </recommendedName>
</protein>
<name>A0A9D1FNY7_9FIRM</name>
<evidence type="ECO:0008006" key="5">
    <source>
        <dbReference type="Google" id="ProtNLM"/>
    </source>
</evidence>
<evidence type="ECO:0000256" key="2">
    <source>
        <dbReference type="SAM" id="SignalP"/>
    </source>
</evidence>
<reference evidence="3" key="1">
    <citation type="submission" date="2020-10" db="EMBL/GenBank/DDBJ databases">
        <authorList>
            <person name="Gilroy R."/>
        </authorList>
    </citation>
    <scope>NUCLEOTIDE SEQUENCE</scope>
    <source>
        <strain evidence="3">CHK199-13235</strain>
    </source>
</reference>
<feature type="compositionally biased region" description="Low complexity" evidence="1">
    <location>
        <begin position="30"/>
        <end position="59"/>
    </location>
</feature>
<evidence type="ECO:0000256" key="1">
    <source>
        <dbReference type="SAM" id="MobiDB-lite"/>
    </source>
</evidence>
<sequence length="237" mass="25081">MNKKMLAALLAVSCAGAVALTACNGDTQGSSSSAESSLESSAESSAEESSQAASEPSEAPQTLTVEQAEQLVRDSLPIDFEGLTISLNDDSRSWNGRTYYHFLLDNDQVTLETSVMVDQENGQVFTYYPDGSAYAPEDDPFCKTYGKEVSWAGTYVSESGITLSLEPIDSNSFEFTFTGENGSLEQQLAQVNGAQAESTSIEGAAVRFSQENGVITVTSEGPLPGTISVDGVYSPAE</sequence>
<feature type="chain" id="PRO_5039366617" description="Lipoprotein" evidence="2">
    <location>
        <begin position="25"/>
        <end position="237"/>
    </location>
</feature>
<evidence type="ECO:0000313" key="3">
    <source>
        <dbReference type="EMBL" id="HIS76923.1"/>
    </source>
</evidence>
<dbReference type="Proteomes" id="UP000824002">
    <property type="component" value="Unassembled WGS sequence"/>
</dbReference>
<proteinExistence type="predicted"/>
<reference evidence="3" key="2">
    <citation type="journal article" date="2021" name="PeerJ">
        <title>Extensive microbial diversity within the chicken gut microbiome revealed by metagenomics and culture.</title>
        <authorList>
            <person name="Gilroy R."/>
            <person name="Ravi A."/>
            <person name="Getino M."/>
            <person name="Pursley I."/>
            <person name="Horton D.L."/>
            <person name="Alikhan N.F."/>
            <person name="Baker D."/>
            <person name="Gharbi K."/>
            <person name="Hall N."/>
            <person name="Watson M."/>
            <person name="Adriaenssens E.M."/>
            <person name="Foster-Nyarko E."/>
            <person name="Jarju S."/>
            <person name="Secka A."/>
            <person name="Antonio M."/>
            <person name="Oren A."/>
            <person name="Chaudhuri R.R."/>
            <person name="La Ragione R."/>
            <person name="Hildebrand F."/>
            <person name="Pallen M.J."/>
        </authorList>
    </citation>
    <scope>NUCLEOTIDE SEQUENCE</scope>
    <source>
        <strain evidence="3">CHK199-13235</strain>
    </source>
</reference>
<dbReference type="EMBL" id="DVJP01000058">
    <property type="protein sequence ID" value="HIS76923.1"/>
    <property type="molecule type" value="Genomic_DNA"/>
</dbReference>